<dbReference type="PANTHER" id="PTHR33096">
    <property type="entry name" value="CXC2 DOMAIN-CONTAINING PROTEIN"/>
    <property type="match status" value="1"/>
</dbReference>
<evidence type="ECO:0000313" key="2">
    <source>
        <dbReference type="EMBL" id="PLW25911.1"/>
    </source>
</evidence>
<dbReference type="Proteomes" id="UP000235392">
    <property type="component" value="Unassembled WGS sequence"/>
</dbReference>
<feature type="region of interest" description="Disordered" evidence="1">
    <location>
        <begin position="443"/>
        <end position="474"/>
    </location>
</feature>
<evidence type="ECO:0008006" key="4">
    <source>
        <dbReference type="Google" id="ProtNLM"/>
    </source>
</evidence>
<comment type="caution">
    <text evidence="2">The sequence shown here is derived from an EMBL/GenBank/DDBJ whole genome shotgun (WGS) entry which is preliminary data.</text>
</comment>
<reference evidence="2 3" key="1">
    <citation type="submission" date="2017-11" db="EMBL/GenBank/DDBJ databases">
        <title>De novo assembly and phasing of dikaryotic genomes from two isolates of Puccinia coronata f. sp. avenae, the causal agent of oat crown rust.</title>
        <authorList>
            <person name="Miller M.E."/>
            <person name="Zhang Y."/>
            <person name="Omidvar V."/>
            <person name="Sperschneider J."/>
            <person name="Schwessinger B."/>
            <person name="Raley C."/>
            <person name="Palmer J.M."/>
            <person name="Garnica D."/>
            <person name="Upadhyaya N."/>
            <person name="Rathjen J."/>
            <person name="Taylor J.M."/>
            <person name="Park R.F."/>
            <person name="Dodds P.N."/>
            <person name="Hirsch C.D."/>
            <person name="Kianian S.F."/>
            <person name="Figueroa M."/>
        </authorList>
    </citation>
    <scope>NUCLEOTIDE SEQUENCE [LARGE SCALE GENOMIC DNA]</scope>
    <source>
        <strain evidence="2">12SD80</strain>
    </source>
</reference>
<dbReference type="InterPro" id="IPR040521">
    <property type="entry name" value="KDZ"/>
</dbReference>
<dbReference type="Pfam" id="PF18758">
    <property type="entry name" value="KDZ"/>
    <property type="match status" value="1"/>
</dbReference>
<gene>
    <name evidence="2" type="ORF">PCASD_21128</name>
</gene>
<organism evidence="2 3">
    <name type="scientific">Puccinia coronata f. sp. avenae</name>
    <dbReference type="NCBI Taxonomy" id="200324"/>
    <lineage>
        <taxon>Eukaryota</taxon>
        <taxon>Fungi</taxon>
        <taxon>Dikarya</taxon>
        <taxon>Basidiomycota</taxon>
        <taxon>Pucciniomycotina</taxon>
        <taxon>Pucciniomycetes</taxon>
        <taxon>Pucciniales</taxon>
        <taxon>Pucciniaceae</taxon>
        <taxon>Puccinia</taxon>
    </lineage>
</organism>
<dbReference type="PANTHER" id="PTHR33096:SF1">
    <property type="entry name" value="CXC1-LIKE CYSTEINE CLUSTER ASSOCIATED WITH KDZ TRANSPOSASES DOMAIN-CONTAINING PROTEIN"/>
    <property type="match status" value="1"/>
</dbReference>
<dbReference type="EMBL" id="PGCI01000499">
    <property type="protein sequence ID" value="PLW25911.1"/>
    <property type="molecule type" value="Genomic_DNA"/>
</dbReference>
<proteinExistence type="predicted"/>
<sequence>MNFATAVFHSYVHDWPCQLQFNPRYNVGWGLTDGEGLKRLWSYLSSLVSPLRYATRNHRIIAINHRSLFHNGLGIENLVLTLKRKMIHAVATKVESERAVYRILQAQNPHQSGEKYTEDFLQAQWQQQRHFEINIKTADREKQEQQAQFYERDEALKTLASSAHSDPMYTNLKLQEIQHLRKLQDEEAEKLGSFFADSKDGQRNPEKEKALGLLWSAKCALHKCAVKIQALGRRRKTVVKVLNTFCNRRKDYLTKYAPDQLGLPENRAITYDEFTKLQLDDPFWNDAYLSFSKDPWAVDPTVQTGIHALLRMDRAKEELVQLTNELRRCVSWGIHLRNRLKHCINQYTCDVNLQNQLQESLGQVSYATRKILSDELESAQKEHESLLLTWQPAVEDVLALGAIPRSTLPPEWFALVELLRQNSLVNEPTGVHVDLLLEQTVLENQDSDGESTKEDEDVTPSGVDHVPPEDDDTA</sequence>
<accession>A0A2N5TK97</accession>
<dbReference type="AlphaFoldDB" id="A0A2N5TK97"/>
<evidence type="ECO:0000313" key="3">
    <source>
        <dbReference type="Proteomes" id="UP000235392"/>
    </source>
</evidence>
<protein>
    <recommendedName>
        <fullName evidence="4">CxC1-like cysteine cluster associated with KDZ transposases domain-containing protein</fullName>
    </recommendedName>
</protein>
<name>A0A2N5TK97_9BASI</name>
<feature type="compositionally biased region" description="Acidic residues" evidence="1">
    <location>
        <begin position="445"/>
        <end position="458"/>
    </location>
</feature>
<evidence type="ECO:0000256" key="1">
    <source>
        <dbReference type="SAM" id="MobiDB-lite"/>
    </source>
</evidence>